<evidence type="ECO:0000256" key="5">
    <source>
        <dbReference type="PROSITE-ProRule" id="PRU00024"/>
    </source>
</evidence>
<dbReference type="PROSITE" id="PS00518">
    <property type="entry name" value="ZF_RING_1"/>
    <property type="match status" value="1"/>
</dbReference>
<dbReference type="Pfam" id="PF00097">
    <property type="entry name" value="zf-C3HC4"/>
    <property type="match status" value="1"/>
</dbReference>
<evidence type="ECO:0000256" key="8">
    <source>
        <dbReference type="SAM" id="MobiDB-lite"/>
    </source>
</evidence>
<dbReference type="InterPro" id="IPR013083">
    <property type="entry name" value="Znf_RING/FYVE/PHD"/>
</dbReference>
<keyword evidence="7" id="KW-0175">Coiled coil</keyword>
<name>A0A8B6EQD2_MYTGA</name>
<proteinExistence type="predicted"/>
<evidence type="ECO:0000256" key="6">
    <source>
        <dbReference type="PROSITE-ProRule" id="PRU00087"/>
    </source>
</evidence>
<keyword evidence="3 5" id="KW-0863">Zinc-finger</keyword>
<evidence type="ECO:0000256" key="3">
    <source>
        <dbReference type="ARBA" id="ARBA00022771"/>
    </source>
</evidence>
<dbReference type="PANTHER" id="PTHR25462:SF296">
    <property type="entry name" value="MEIOTIC P26, ISOFORM F"/>
    <property type="match status" value="1"/>
</dbReference>
<dbReference type="Pfam" id="PF00630">
    <property type="entry name" value="Filamin"/>
    <property type="match status" value="1"/>
</dbReference>
<dbReference type="InterPro" id="IPR013783">
    <property type="entry name" value="Ig-like_fold"/>
</dbReference>
<feature type="domain" description="B30.2/SPRY" evidence="11">
    <location>
        <begin position="508"/>
        <end position="725"/>
    </location>
</feature>
<dbReference type="InterPro" id="IPR017907">
    <property type="entry name" value="Znf_RING_CS"/>
</dbReference>
<dbReference type="CDD" id="cd19757">
    <property type="entry name" value="Bbox1"/>
    <property type="match status" value="1"/>
</dbReference>
<keyword evidence="1" id="KW-0479">Metal-binding</keyword>
<dbReference type="InterPro" id="IPR013320">
    <property type="entry name" value="ConA-like_dom_sf"/>
</dbReference>
<dbReference type="InterPro" id="IPR047153">
    <property type="entry name" value="TRIM45/56/19-like"/>
</dbReference>
<accession>A0A8B6EQD2</accession>
<evidence type="ECO:0000256" key="4">
    <source>
        <dbReference type="ARBA" id="ARBA00022833"/>
    </source>
</evidence>
<evidence type="ECO:0000256" key="1">
    <source>
        <dbReference type="ARBA" id="ARBA00022723"/>
    </source>
</evidence>
<dbReference type="Gene3D" id="3.30.40.10">
    <property type="entry name" value="Zinc/RING finger domain, C3HC4 (zinc finger)"/>
    <property type="match status" value="1"/>
</dbReference>
<dbReference type="InterPro" id="IPR043136">
    <property type="entry name" value="B30.2/SPRY_sf"/>
</dbReference>
<dbReference type="SMART" id="SM00502">
    <property type="entry name" value="BBC"/>
    <property type="match status" value="1"/>
</dbReference>
<dbReference type="SMART" id="SM00184">
    <property type="entry name" value="RING"/>
    <property type="match status" value="1"/>
</dbReference>
<dbReference type="SUPFAM" id="SSF57850">
    <property type="entry name" value="RING/U-box"/>
    <property type="match status" value="1"/>
</dbReference>
<dbReference type="SUPFAM" id="SSF81296">
    <property type="entry name" value="E set domains"/>
    <property type="match status" value="1"/>
</dbReference>
<evidence type="ECO:0000313" key="12">
    <source>
        <dbReference type="EMBL" id="VDI38031.1"/>
    </source>
</evidence>
<sequence length="726" mass="82780">MILHIIDARTDEVKYKYSEKYSNCTFHFTISNVHIMAEPAFKGTLTLTTSQLKQKFLCCSGCSNEYDDVENFARLLPCLHSLCNQCVKNLAKDGGLPCPECEQKHEFKGDVSSFPRDNTRQDLMDFVRVKLAPGAIICQSCRDTKQATFRCKNCSEFLCEECHTAHRRTNITRGHEILELQSLQKKENLDAFCHQQMCPNHNRELELYCNKDDCQKPICFLCVMVTHKPDVGHDIQDIKKISKEKTEAMRKRIDDVNMTGREIKQIIENIGREVQSVRTLGKEVATEINNNFDHYIQTLEKRRDELKRDVDRYVQIKTGTLENQLRNLKQQQKRTNEAAEFADQTLLYNNPPAFLQIQGTVVDRLDKLHNEWFDREPHEVATIGFSCKGLSQEFQNKVSSMAKVWSSYAYQPNTKITPKQNDAVQDETVTFLVVLCNYVGKPLTEDIGHLKATLTDPNGATVDVRVIQNGSEESRVTFVPFYAGSYKLDVSILDKPLGEHEFQVQPRDKPQGSNIDESQLDGATRPDFTLERKKAHRDVTVTPDGKTFVNSPSGTLMESTKDRLHKFKGTYGNTVFTSPGKFYYEVNIRYKIRSQLEKSNLVFELGLARRSEMDKKHVVDGQPHAWSMICSQHVDCDAICLHIARGGKCLYHETLSKNAIGCTMDKTFGFLLDATSGVWRIFDASKNKSICQMDDVDCSEPLVPVVSGYNPNQVEVTMTLCTEDEE</sequence>
<dbReference type="OrthoDB" id="6073750at2759"/>
<evidence type="ECO:0000313" key="13">
    <source>
        <dbReference type="Proteomes" id="UP000596742"/>
    </source>
</evidence>
<keyword evidence="4" id="KW-0862">Zinc</keyword>
<keyword evidence="2" id="KW-0677">Repeat</keyword>
<keyword evidence="13" id="KW-1185">Reference proteome</keyword>
<protein>
    <submittedName>
        <fullName evidence="12">Uncharacterized protein</fullName>
    </submittedName>
</protein>
<gene>
    <name evidence="12" type="ORF">MGAL_10B011397</name>
</gene>
<dbReference type="PANTHER" id="PTHR25462">
    <property type="entry name" value="BONUS, ISOFORM C-RELATED"/>
    <property type="match status" value="1"/>
</dbReference>
<feature type="domain" description="B box-type" evidence="10">
    <location>
        <begin position="133"/>
        <end position="180"/>
    </location>
</feature>
<organism evidence="12 13">
    <name type="scientific">Mytilus galloprovincialis</name>
    <name type="common">Mediterranean mussel</name>
    <dbReference type="NCBI Taxonomy" id="29158"/>
    <lineage>
        <taxon>Eukaryota</taxon>
        <taxon>Metazoa</taxon>
        <taxon>Spiralia</taxon>
        <taxon>Lophotrochozoa</taxon>
        <taxon>Mollusca</taxon>
        <taxon>Bivalvia</taxon>
        <taxon>Autobranchia</taxon>
        <taxon>Pteriomorphia</taxon>
        <taxon>Mytilida</taxon>
        <taxon>Mytiloidea</taxon>
        <taxon>Mytilidae</taxon>
        <taxon>Mytilinae</taxon>
        <taxon>Mytilus</taxon>
    </lineage>
</organism>
<dbReference type="PROSITE" id="PS50089">
    <property type="entry name" value="ZF_RING_2"/>
    <property type="match status" value="1"/>
</dbReference>
<dbReference type="InterPro" id="IPR003649">
    <property type="entry name" value="Bbox_C"/>
</dbReference>
<feature type="repeat" description="Filamin" evidence="6">
    <location>
        <begin position="426"/>
        <end position="506"/>
    </location>
</feature>
<dbReference type="SUPFAM" id="SSF49899">
    <property type="entry name" value="Concanavalin A-like lectins/glucanases"/>
    <property type="match status" value="1"/>
</dbReference>
<reference evidence="12" key="1">
    <citation type="submission" date="2018-11" db="EMBL/GenBank/DDBJ databases">
        <authorList>
            <person name="Alioto T."/>
            <person name="Alioto T."/>
        </authorList>
    </citation>
    <scope>NUCLEOTIDE SEQUENCE</scope>
</reference>
<evidence type="ECO:0000259" key="10">
    <source>
        <dbReference type="PROSITE" id="PS50119"/>
    </source>
</evidence>
<evidence type="ECO:0000259" key="9">
    <source>
        <dbReference type="PROSITE" id="PS50089"/>
    </source>
</evidence>
<dbReference type="Gene3D" id="2.60.120.920">
    <property type="match status" value="1"/>
</dbReference>
<dbReference type="PROSITE" id="PS50188">
    <property type="entry name" value="B302_SPRY"/>
    <property type="match status" value="1"/>
</dbReference>
<dbReference type="SUPFAM" id="SSF57845">
    <property type="entry name" value="B-box zinc-binding domain"/>
    <property type="match status" value="1"/>
</dbReference>
<dbReference type="Proteomes" id="UP000596742">
    <property type="component" value="Unassembled WGS sequence"/>
</dbReference>
<dbReference type="InterPro" id="IPR000315">
    <property type="entry name" value="Znf_B-box"/>
</dbReference>
<feature type="region of interest" description="Disordered" evidence="8">
    <location>
        <begin position="502"/>
        <end position="526"/>
    </location>
</feature>
<dbReference type="InterPro" id="IPR001841">
    <property type="entry name" value="Znf_RING"/>
</dbReference>
<dbReference type="GO" id="GO:0008270">
    <property type="term" value="F:zinc ion binding"/>
    <property type="evidence" value="ECO:0007669"/>
    <property type="project" value="UniProtKB-KW"/>
</dbReference>
<dbReference type="EMBL" id="UYJE01005528">
    <property type="protein sequence ID" value="VDI38031.1"/>
    <property type="molecule type" value="Genomic_DNA"/>
</dbReference>
<dbReference type="SMART" id="SM00336">
    <property type="entry name" value="BBOX"/>
    <property type="match status" value="2"/>
</dbReference>
<dbReference type="PROSITE" id="PS50119">
    <property type="entry name" value="ZF_BBOX"/>
    <property type="match status" value="1"/>
</dbReference>
<evidence type="ECO:0000256" key="2">
    <source>
        <dbReference type="ARBA" id="ARBA00022737"/>
    </source>
</evidence>
<feature type="domain" description="RING-type" evidence="9">
    <location>
        <begin position="59"/>
        <end position="102"/>
    </location>
</feature>
<dbReference type="Gene3D" id="2.60.40.10">
    <property type="entry name" value="Immunoglobulins"/>
    <property type="match status" value="1"/>
</dbReference>
<feature type="coiled-coil region" evidence="7">
    <location>
        <begin position="289"/>
        <end position="345"/>
    </location>
</feature>
<dbReference type="InterPro" id="IPR001870">
    <property type="entry name" value="B30.2/SPRY"/>
</dbReference>
<dbReference type="InterPro" id="IPR017868">
    <property type="entry name" value="Filamin/ABP280_repeat-like"/>
</dbReference>
<evidence type="ECO:0000256" key="7">
    <source>
        <dbReference type="SAM" id="Coils"/>
    </source>
</evidence>
<dbReference type="PROSITE" id="PS50194">
    <property type="entry name" value="FILAMIN_REPEAT"/>
    <property type="match status" value="1"/>
</dbReference>
<comment type="caution">
    <text evidence="12">The sequence shown here is derived from an EMBL/GenBank/DDBJ whole genome shotgun (WGS) entry which is preliminary data.</text>
</comment>
<dbReference type="InterPro" id="IPR014756">
    <property type="entry name" value="Ig_E-set"/>
</dbReference>
<dbReference type="Pfam" id="PF00643">
    <property type="entry name" value="zf-B_box"/>
    <property type="match status" value="2"/>
</dbReference>
<evidence type="ECO:0000259" key="11">
    <source>
        <dbReference type="PROSITE" id="PS50188"/>
    </source>
</evidence>
<dbReference type="InterPro" id="IPR018957">
    <property type="entry name" value="Znf_C3HC4_RING-type"/>
</dbReference>
<dbReference type="Gene3D" id="3.30.160.60">
    <property type="entry name" value="Classic Zinc Finger"/>
    <property type="match status" value="1"/>
</dbReference>
<dbReference type="AlphaFoldDB" id="A0A8B6EQD2"/>